<keyword evidence="1" id="KW-0472">Membrane</keyword>
<accession>A0A645AFF8</accession>
<keyword evidence="1" id="KW-0812">Transmembrane</keyword>
<organism evidence="2">
    <name type="scientific">bioreactor metagenome</name>
    <dbReference type="NCBI Taxonomy" id="1076179"/>
    <lineage>
        <taxon>unclassified sequences</taxon>
        <taxon>metagenomes</taxon>
        <taxon>ecological metagenomes</taxon>
    </lineage>
</organism>
<evidence type="ECO:0000313" key="2">
    <source>
        <dbReference type="EMBL" id="MPM51448.1"/>
    </source>
</evidence>
<evidence type="ECO:0000256" key="1">
    <source>
        <dbReference type="SAM" id="Phobius"/>
    </source>
</evidence>
<name>A0A645AFF8_9ZZZZ</name>
<comment type="caution">
    <text evidence="2">The sequence shown here is derived from an EMBL/GenBank/DDBJ whole genome shotgun (WGS) entry which is preliminary data.</text>
</comment>
<feature type="transmembrane region" description="Helical" evidence="1">
    <location>
        <begin position="37"/>
        <end position="54"/>
    </location>
</feature>
<gene>
    <name evidence="2" type="ORF">SDC9_98197</name>
</gene>
<reference evidence="2" key="1">
    <citation type="submission" date="2019-08" db="EMBL/GenBank/DDBJ databases">
        <authorList>
            <person name="Kucharzyk K."/>
            <person name="Murdoch R.W."/>
            <person name="Higgins S."/>
            <person name="Loffler F."/>
        </authorList>
    </citation>
    <scope>NUCLEOTIDE SEQUENCE</scope>
</reference>
<feature type="transmembrane region" description="Helical" evidence="1">
    <location>
        <begin position="12"/>
        <end position="31"/>
    </location>
</feature>
<dbReference type="AlphaFoldDB" id="A0A645AFF8"/>
<proteinExistence type="predicted"/>
<sequence length="57" mass="6321">MQLHLSKPKNITFFIALILAVLALLMVVIPFTLLFGPIWWALIAFAILALGNLLKGM</sequence>
<dbReference type="EMBL" id="VSSQ01013421">
    <property type="protein sequence ID" value="MPM51448.1"/>
    <property type="molecule type" value="Genomic_DNA"/>
</dbReference>
<protein>
    <submittedName>
        <fullName evidence="2">Uncharacterized protein</fullName>
    </submittedName>
</protein>
<keyword evidence="1" id="KW-1133">Transmembrane helix</keyword>